<dbReference type="Pfam" id="PF00186">
    <property type="entry name" value="DHFR_1"/>
    <property type="match status" value="1"/>
</dbReference>
<dbReference type="CDD" id="cd00209">
    <property type="entry name" value="DHFR"/>
    <property type="match status" value="1"/>
</dbReference>
<dbReference type="PANTHER" id="PTHR48069:SF3">
    <property type="entry name" value="DIHYDROFOLATE REDUCTASE"/>
    <property type="match status" value="1"/>
</dbReference>
<evidence type="ECO:0000256" key="3">
    <source>
        <dbReference type="ARBA" id="ARBA00012856"/>
    </source>
</evidence>
<dbReference type="OrthoDB" id="9804315at2"/>
<evidence type="ECO:0000256" key="4">
    <source>
        <dbReference type="ARBA" id="ARBA00022563"/>
    </source>
</evidence>
<dbReference type="InterPro" id="IPR024072">
    <property type="entry name" value="DHFR-like_dom_sf"/>
</dbReference>
<comment type="caution">
    <text evidence="9">The sequence shown here is derived from an EMBL/GenBank/DDBJ whole genome shotgun (WGS) entry which is preliminary data.</text>
</comment>
<dbReference type="InterPro" id="IPR012259">
    <property type="entry name" value="DHFR"/>
</dbReference>
<comment type="pathway">
    <text evidence="1 7">Cofactor biosynthesis; tetrahydrofolate biosynthesis; 5,6,7,8-tetrahydrofolate from 7,8-dihydrofolate: step 1/1.</text>
</comment>
<protein>
    <recommendedName>
        <fullName evidence="3 7">Dihydrofolate reductase</fullName>
        <ecNumber evidence="3 7">1.5.1.3</ecNumber>
    </recommendedName>
</protein>
<evidence type="ECO:0000313" key="10">
    <source>
        <dbReference type="Proteomes" id="UP000295711"/>
    </source>
</evidence>
<dbReference type="AlphaFoldDB" id="A0A4R2LHC4"/>
<dbReference type="PANTHER" id="PTHR48069">
    <property type="entry name" value="DIHYDROFOLATE REDUCTASE"/>
    <property type="match status" value="1"/>
</dbReference>
<reference evidence="9 10" key="1">
    <citation type="submission" date="2019-03" db="EMBL/GenBank/DDBJ databases">
        <title>Genomic Encyclopedia of Type Strains, Phase IV (KMG-IV): sequencing the most valuable type-strain genomes for metagenomic binning, comparative biology and taxonomic classification.</title>
        <authorList>
            <person name="Goeker M."/>
        </authorList>
    </citation>
    <scope>NUCLEOTIDE SEQUENCE [LARGE SCALE GENOMIC DNA]</scope>
    <source>
        <strain evidence="9 10">DSM 28559</strain>
    </source>
</reference>
<dbReference type="Gene3D" id="3.40.430.10">
    <property type="entry name" value="Dihydrofolate Reductase, subunit A"/>
    <property type="match status" value="1"/>
</dbReference>
<dbReference type="GO" id="GO:0050661">
    <property type="term" value="F:NADP binding"/>
    <property type="evidence" value="ECO:0007669"/>
    <property type="project" value="InterPro"/>
</dbReference>
<dbReference type="PRINTS" id="PR00070">
    <property type="entry name" value="DHFR"/>
</dbReference>
<dbReference type="GO" id="GO:0004146">
    <property type="term" value="F:dihydrofolate reductase activity"/>
    <property type="evidence" value="ECO:0007669"/>
    <property type="project" value="UniProtKB-EC"/>
</dbReference>
<feature type="domain" description="DHFR" evidence="8">
    <location>
        <begin position="1"/>
        <end position="161"/>
    </location>
</feature>
<dbReference type="GO" id="GO:0046654">
    <property type="term" value="P:tetrahydrofolate biosynthetic process"/>
    <property type="evidence" value="ECO:0007669"/>
    <property type="project" value="UniProtKB-UniPathway"/>
</dbReference>
<comment type="function">
    <text evidence="7">Key enzyme in folate metabolism. Catalyzes an essential reaction for de novo glycine and purine synthesis, and for DNA precursor synthesis.</text>
</comment>
<dbReference type="GO" id="GO:0046655">
    <property type="term" value="P:folic acid metabolic process"/>
    <property type="evidence" value="ECO:0007669"/>
    <property type="project" value="TreeGrafter"/>
</dbReference>
<comment type="similarity">
    <text evidence="2 7">Belongs to the dihydrofolate reductase family.</text>
</comment>
<dbReference type="RefSeq" id="WP_132089954.1">
    <property type="nucleotide sequence ID" value="NZ_JANKAQ010000003.1"/>
</dbReference>
<dbReference type="PIRSF" id="PIRSF000194">
    <property type="entry name" value="DHFR"/>
    <property type="match status" value="1"/>
</dbReference>
<evidence type="ECO:0000256" key="5">
    <source>
        <dbReference type="ARBA" id="ARBA00022857"/>
    </source>
</evidence>
<comment type="catalytic activity">
    <reaction evidence="7">
        <text>(6S)-5,6,7,8-tetrahydrofolate + NADP(+) = 7,8-dihydrofolate + NADPH + H(+)</text>
        <dbReference type="Rhea" id="RHEA:15009"/>
        <dbReference type="ChEBI" id="CHEBI:15378"/>
        <dbReference type="ChEBI" id="CHEBI:57451"/>
        <dbReference type="ChEBI" id="CHEBI:57453"/>
        <dbReference type="ChEBI" id="CHEBI:57783"/>
        <dbReference type="ChEBI" id="CHEBI:58349"/>
        <dbReference type="EC" id="1.5.1.3"/>
    </reaction>
</comment>
<keyword evidence="5 7" id="KW-0521">NADP</keyword>
<dbReference type="EC" id="1.5.1.3" evidence="3 7"/>
<name>A0A4R2LHC4_9FIRM</name>
<dbReference type="Proteomes" id="UP000295711">
    <property type="component" value="Unassembled WGS sequence"/>
</dbReference>
<organism evidence="9 10">
    <name type="scientific">Frisingicoccus caecimuris</name>
    <dbReference type="NCBI Taxonomy" id="1796636"/>
    <lineage>
        <taxon>Bacteria</taxon>
        <taxon>Bacillati</taxon>
        <taxon>Bacillota</taxon>
        <taxon>Clostridia</taxon>
        <taxon>Lachnospirales</taxon>
        <taxon>Lachnospiraceae</taxon>
        <taxon>Frisingicoccus</taxon>
    </lineage>
</organism>
<evidence type="ECO:0000256" key="6">
    <source>
        <dbReference type="ARBA" id="ARBA00023002"/>
    </source>
</evidence>
<keyword evidence="10" id="KW-1185">Reference proteome</keyword>
<accession>A0A4R2LHC4</accession>
<dbReference type="SUPFAM" id="SSF53597">
    <property type="entry name" value="Dihydrofolate reductase-like"/>
    <property type="match status" value="1"/>
</dbReference>
<dbReference type="InterPro" id="IPR001796">
    <property type="entry name" value="DHFR_dom"/>
</dbReference>
<evidence type="ECO:0000259" key="8">
    <source>
        <dbReference type="PROSITE" id="PS51330"/>
    </source>
</evidence>
<dbReference type="UniPathway" id="UPA00077">
    <property type="reaction ID" value="UER00158"/>
</dbReference>
<dbReference type="GO" id="GO:0046452">
    <property type="term" value="P:dihydrofolate metabolic process"/>
    <property type="evidence" value="ECO:0007669"/>
    <property type="project" value="TreeGrafter"/>
</dbReference>
<evidence type="ECO:0000313" key="9">
    <source>
        <dbReference type="EMBL" id="TCO85529.1"/>
    </source>
</evidence>
<keyword evidence="6 7" id="KW-0560">Oxidoreductase</keyword>
<keyword evidence="4 7" id="KW-0554">One-carbon metabolism</keyword>
<evidence type="ECO:0000256" key="7">
    <source>
        <dbReference type="PIRNR" id="PIRNR000194"/>
    </source>
</evidence>
<gene>
    <name evidence="9" type="ORF">EV212_103253</name>
</gene>
<dbReference type="EMBL" id="SLXA01000003">
    <property type="protein sequence ID" value="TCO85529.1"/>
    <property type="molecule type" value="Genomic_DNA"/>
</dbReference>
<proteinExistence type="inferred from homology"/>
<evidence type="ECO:0000256" key="2">
    <source>
        <dbReference type="ARBA" id="ARBA00009539"/>
    </source>
</evidence>
<sequence length="173" mass="20050">MNIIVAVDKNWAIGFQNKLLNSIPEDMKFFRETTTGHVVVMGRKTLESFPKGRPLKNRTNVVITRQKDYEVPGAVVVHSVQEALEYLKAFKSEDIYVIGGASIYEQMLPYCDVAHVTVMDYAYQADTWFPNLDKMEDFVVAADSEEKTYFDLEYCFKMYVRKSKLKEIVDFMN</sequence>
<evidence type="ECO:0000256" key="1">
    <source>
        <dbReference type="ARBA" id="ARBA00004903"/>
    </source>
</evidence>
<dbReference type="PROSITE" id="PS51330">
    <property type="entry name" value="DHFR_2"/>
    <property type="match status" value="1"/>
</dbReference>
<dbReference type="GO" id="GO:0006730">
    <property type="term" value="P:one-carbon metabolic process"/>
    <property type="evidence" value="ECO:0007669"/>
    <property type="project" value="UniProtKB-KW"/>
</dbReference>